<comment type="subcellular location">
    <subcellularLocation>
        <location evidence="1">Membrane</location>
    </subcellularLocation>
</comment>
<dbReference type="FunFam" id="1.10.287.950:FF:000001">
    <property type="entry name" value="Methyl-accepting chemotaxis sensory transducer"/>
    <property type="match status" value="1"/>
</dbReference>
<dbReference type="RefSeq" id="WP_061055880.1">
    <property type="nucleotide sequence ID" value="NZ_CABLBX010000017.1"/>
</dbReference>
<organism evidence="9 11">
    <name type="scientific">Vibrio fluvialis</name>
    <dbReference type="NCBI Taxonomy" id="676"/>
    <lineage>
        <taxon>Bacteria</taxon>
        <taxon>Pseudomonadati</taxon>
        <taxon>Pseudomonadota</taxon>
        <taxon>Gammaproteobacteria</taxon>
        <taxon>Vibrionales</taxon>
        <taxon>Vibrionaceae</taxon>
        <taxon>Vibrio</taxon>
    </lineage>
</organism>
<keyword evidence="5" id="KW-0472">Membrane</keyword>
<keyword evidence="5" id="KW-0812">Transmembrane</keyword>
<reference evidence="8" key="2">
    <citation type="submission" date="2018-01" db="EMBL/GenBank/DDBJ databases">
        <title>FDA dAtabase for Regulatory Grade micrObial Sequences (FDA-ARGOS): Supporting development and validation of Infectious Disease Dx tests.</title>
        <authorList>
            <person name="Hoffmann M."/>
            <person name="Allard M."/>
            <person name="Evans P."/>
            <person name="Brown E."/>
            <person name="Tallon L."/>
            <person name="Sadzewicz L."/>
            <person name="Sengamalay N."/>
            <person name="Ott S."/>
            <person name="Godinez A."/>
            <person name="Nagaraj S."/>
            <person name="Vyas G."/>
            <person name="Aluvathingal J."/>
            <person name="Nadendla S."/>
            <person name="Geyer C."/>
            <person name="Sichtig H."/>
        </authorList>
    </citation>
    <scope>NUCLEOTIDE SEQUENCE</scope>
    <source>
        <strain evidence="8">ATCC 33809</strain>
    </source>
</reference>
<keyword evidence="2 4" id="KW-0807">Transducer</keyword>
<dbReference type="PROSITE" id="PS50111">
    <property type="entry name" value="CHEMOTAXIS_TRANSDUC_2"/>
    <property type="match status" value="1"/>
</dbReference>
<dbReference type="PANTHER" id="PTHR32089">
    <property type="entry name" value="METHYL-ACCEPTING CHEMOTAXIS PROTEIN MCPB"/>
    <property type="match status" value="1"/>
</dbReference>
<evidence type="ECO:0000256" key="5">
    <source>
        <dbReference type="SAM" id="Phobius"/>
    </source>
</evidence>
<accession>A0AAX2LSN1</accession>
<dbReference type="EMBL" id="CP014034">
    <property type="protein sequence ID" value="AMF92994.1"/>
    <property type="molecule type" value="Genomic_DNA"/>
</dbReference>
<feature type="domain" description="HAMP" evidence="7">
    <location>
        <begin position="209"/>
        <end position="263"/>
    </location>
</feature>
<dbReference type="Gene3D" id="1.10.287.950">
    <property type="entry name" value="Methyl-accepting chemotaxis protein"/>
    <property type="match status" value="1"/>
</dbReference>
<keyword evidence="10" id="KW-1185">Reference proteome</keyword>
<dbReference type="SUPFAM" id="SSF58104">
    <property type="entry name" value="Methyl-accepting chemotaxis protein (MCP) signaling domain"/>
    <property type="match status" value="1"/>
</dbReference>
<dbReference type="Pfam" id="PF00672">
    <property type="entry name" value="HAMP"/>
    <property type="match status" value="1"/>
</dbReference>
<reference evidence="10" key="1">
    <citation type="submission" date="2015-12" db="EMBL/GenBank/DDBJ databases">
        <title>FDA dAtabase for Regulatory Grade micrObial Sequences (FDA-ARGOS): Supporting development and validation of Infectious Disease Dx tests.</title>
        <authorList>
            <person name="Hoffmann M."/>
            <person name="Allard M."/>
            <person name="Evans P."/>
            <person name="Brown E."/>
            <person name="Tallon L.J."/>
            <person name="Sadzewicz L."/>
            <person name="Sengamalay N."/>
            <person name="Ott S."/>
            <person name="Godinez A."/>
            <person name="Nagaraj S."/>
            <person name="Vyas G."/>
            <person name="Aluvathingal J."/>
            <person name="Nadendla S."/>
            <person name="Geyer C."/>
            <person name="Sichtig H."/>
        </authorList>
    </citation>
    <scope>NUCLEOTIDE SEQUENCE [LARGE SCALE GENOMIC DNA]</scope>
    <source>
        <strain evidence="10">ATCC 33809</strain>
    </source>
</reference>
<dbReference type="AlphaFoldDB" id="A0AAX2LSN1"/>
<dbReference type="GO" id="GO:0007165">
    <property type="term" value="P:signal transduction"/>
    <property type="evidence" value="ECO:0007669"/>
    <property type="project" value="UniProtKB-KW"/>
</dbReference>
<dbReference type="Proteomes" id="UP000254626">
    <property type="component" value="Unassembled WGS sequence"/>
</dbReference>
<evidence type="ECO:0000313" key="9">
    <source>
        <dbReference type="EMBL" id="SUQ26351.1"/>
    </source>
</evidence>
<gene>
    <name evidence="9" type="primary">mcpB_7</name>
    <name evidence="8" type="ORF">AL536_05925</name>
    <name evidence="9" type="ORF">NCTC11327_03211</name>
</gene>
<dbReference type="SMART" id="SM00304">
    <property type="entry name" value="HAMP"/>
    <property type="match status" value="2"/>
</dbReference>
<dbReference type="GO" id="GO:0004888">
    <property type="term" value="F:transmembrane signaling receptor activity"/>
    <property type="evidence" value="ECO:0007669"/>
    <property type="project" value="InterPro"/>
</dbReference>
<keyword evidence="5" id="KW-1133">Transmembrane helix</keyword>
<dbReference type="PANTHER" id="PTHR32089:SF112">
    <property type="entry name" value="LYSOZYME-LIKE PROTEIN-RELATED"/>
    <property type="match status" value="1"/>
</dbReference>
<proteinExistence type="inferred from homology"/>
<protein>
    <submittedName>
        <fullName evidence="9">Methyl-accepting chemotaxis protein</fullName>
    </submittedName>
</protein>
<dbReference type="EMBL" id="UHIP01000002">
    <property type="protein sequence ID" value="SUQ26351.1"/>
    <property type="molecule type" value="Genomic_DNA"/>
</dbReference>
<dbReference type="GO" id="GO:0016020">
    <property type="term" value="C:membrane"/>
    <property type="evidence" value="ECO:0007669"/>
    <property type="project" value="UniProtKB-SubCell"/>
</dbReference>
<dbReference type="PROSITE" id="PS50885">
    <property type="entry name" value="HAMP"/>
    <property type="match status" value="1"/>
</dbReference>
<evidence type="ECO:0000313" key="10">
    <source>
        <dbReference type="Proteomes" id="UP000057088"/>
    </source>
</evidence>
<sequence length="540" mass="59773">MKIKYKLSIPILLMVFTFGLVTASSIYQSKQQRKITQDLNQHMYPVAFSLDDAYRDLYQVMHAAQGVLLNQDQASIEYYSAEFDDNAYKAAPRMAKVATLIEQQLLPLSVQDDLDQLLSATHRWVQLYQPVFTHPYQADQYYAKIHNQLDSEFKVIRKQLKTISNRLDDKKAQLQADFERSQQVAQRILEIGLVCALLSAMAAFAVAFRFVLQPIRNIEQAMVDIASGEGDLKQRLPEQSNDELGHVAKAFNQFVSQIHHTMQEVTKLSNALRREMQVIVHSADQVSAFSLAQQQENDLVAAAVHEMQATSQSVTDSACQAAQSSHEAHQDVSSAQQTASATVTSINQLSEQMLCATETIHQLDQEVLSIASVLDVIRGIAEQTNLLALNAAIEAARAGEQGRGFAVVADEVRSLASRTQQSTGQIQQMIESLQSGASQAVKVMADSSAHREKAMEEVEQANASLQQISASIAHMNDMNTQIAASATQQTTVSSELNGSIQHMADNASRMVDMVHETKSSCATLNQQCTQLDRLVSRFKV</sequence>
<dbReference type="PRINTS" id="PR00260">
    <property type="entry name" value="CHEMTRNSDUCR"/>
</dbReference>
<dbReference type="Proteomes" id="UP000057088">
    <property type="component" value="Chromosome 1"/>
</dbReference>
<feature type="transmembrane region" description="Helical" evidence="5">
    <location>
        <begin position="191"/>
        <end position="212"/>
    </location>
</feature>
<dbReference type="GeneID" id="29383085"/>
<evidence type="ECO:0000256" key="1">
    <source>
        <dbReference type="ARBA" id="ARBA00004370"/>
    </source>
</evidence>
<dbReference type="Pfam" id="PF00015">
    <property type="entry name" value="MCPsignal"/>
    <property type="match status" value="1"/>
</dbReference>
<evidence type="ECO:0000256" key="2">
    <source>
        <dbReference type="ARBA" id="ARBA00023224"/>
    </source>
</evidence>
<evidence type="ECO:0000313" key="8">
    <source>
        <dbReference type="EMBL" id="AMF92994.1"/>
    </source>
</evidence>
<dbReference type="GO" id="GO:0006935">
    <property type="term" value="P:chemotaxis"/>
    <property type="evidence" value="ECO:0007669"/>
    <property type="project" value="InterPro"/>
</dbReference>
<dbReference type="SMART" id="SM00283">
    <property type="entry name" value="MA"/>
    <property type="match status" value="1"/>
</dbReference>
<evidence type="ECO:0000259" key="7">
    <source>
        <dbReference type="PROSITE" id="PS50885"/>
    </source>
</evidence>
<dbReference type="CDD" id="cd11386">
    <property type="entry name" value="MCP_signal"/>
    <property type="match status" value="1"/>
</dbReference>
<name>A0AAX2LSN1_VIBFL</name>
<reference evidence="9 11" key="3">
    <citation type="submission" date="2018-06" db="EMBL/GenBank/DDBJ databases">
        <authorList>
            <consortium name="Pathogen Informatics"/>
            <person name="Doyle S."/>
        </authorList>
    </citation>
    <scope>NUCLEOTIDE SEQUENCE [LARGE SCALE GENOMIC DNA]</scope>
    <source>
        <strain evidence="9 11">NCTC11327</strain>
    </source>
</reference>
<dbReference type="CDD" id="cd06225">
    <property type="entry name" value="HAMP"/>
    <property type="match status" value="1"/>
</dbReference>
<evidence type="ECO:0000259" key="6">
    <source>
        <dbReference type="PROSITE" id="PS50111"/>
    </source>
</evidence>
<feature type="domain" description="Methyl-accepting transducer" evidence="6">
    <location>
        <begin position="268"/>
        <end position="504"/>
    </location>
</feature>
<dbReference type="InterPro" id="IPR003660">
    <property type="entry name" value="HAMP_dom"/>
</dbReference>
<evidence type="ECO:0000313" key="11">
    <source>
        <dbReference type="Proteomes" id="UP000254626"/>
    </source>
</evidence>
<comment type="similarity">
    <text evidence="3">Belongs to the methyl-accepting chemotaxis (MCP) protein family.</text>
</comment>
<evidence type="ECO:0000256" key="4">
    <source>
        <dbReference type="PROSITE-ProRule" id="PRU00284"/>
    </source>
</evidence>
<evidence type="ECO:0000256" key="3">
    <source>
        <dbReference type="ARBA" id="ARBA00029447"/>
    </source>
</evidence>
<dbReference type="InterPro" id="IPR004089">
    <property type="entry name" value="MCPsignal_dom"/>
</dbReference>
<dbReference type="InterPro" id="IPR004090">
    <property type="entry name" value="Chemotax_Me-accpt_rcpt"/>
</dbReference>
<dbReference type="KEGG" id="vfl:AL536_05925"/>